<accession>A0A2G8T8B7</accession>
<dbReference type="AlphaFoldDB" id="A0A2G8T8B7"/>
<dbReference type="EMBL" id="PDOC01000032">
    <property type="protein sequence ID" value="PIL42229.1"/>
    <property type="molecule type" value="Genomic_DNA"/>
</dbReference>
<keyword evidence="2" id="KW-1185">Reference proteome</keyword>
<proteinExistence type="predicted"/>
<comment type="caution">
    <text evidence="1">The sequence shown here is derived from an EMBL/GenBank/DDBJ whole genome shotgun (WGS) entry which is preliminary data.</text>
</comment>
<gene>
    <name evidence="1" type="ORF">CR105_25510</name>
</gene>
<evidence type="ECO:0000313" key="2">
    <source>
        <dbReference type="Proteomes" id="UP000230390"/>
    </source>
</evidence>
<name>A0A2G8T8B7_9BURK</name>
<dbReference type="RefSeq" id="WP_099793512.1">
    <property type="nucleotide sequence ID" value="NZ_JBHLYV010000028.1"/>
</dbReference>
<evidence type="ECO:0000313" key="1">
    <source>
        <dbReference type="EMBL" id="PIL42229.1"/>
    </source>
</evidence>
<sequence>MATDEQTLRELIRHALFEDPDKCACVSVRLLESLAKSLRHLIGAQGTELLLLRAARRVVITYPWFQFGPQIALLDSEFAAMRDCLERQSPEQAGQASALLFDTLIGVLESLIGVHLTTVIFSSAISGARAPERSKEQHDE</sequence>
<organism evidence="1 2">
    <name type="scientific">Massilia eurypsychrophila</name>
    <dbReference type="NCBI Taxonomy" id="1485217"/>
    <lineage>
        <taxon>Bacteria</taxon>
        <taxon>Pseudomonadati</taxon>
        <taxon>Pseudomonadota</taxon>
        <taxon>Betaproteobacteria</taxon>
        <taxon>Burkholderiales</taxon>
        <taxon>Oxalobacteraceae</taxon>
        <taxon>Telluria group</taxon>
        <taxon>Massilia</taxon>
    </lineage>
</organism>
<dbReference type="Proteomes" id="UP000230390">
    <property type="component" value="Unassembled WGS sequence"/>
</dbReference>
<protein>
    <submittedName>
        <fullName evidence="1">Uncharacterized protein</fullName>
    </submittedName>
</protein>
<reference evidence="1 2" key="1">
    <citation type="submission" date="2017-10" db="EMBL/GenBank/DDBJ databases">
        <title>Massilia psychrophilum sp. nov., a novel purple-pigmented bacterium isolated from Tianshan glacier, Xinjiang Municipality, China.</title>
        <authorList>
            <person name="Wang H."/>
        </authorList>
    </citation>
    <scope>NUCLEOTIDE SEQUENCE [LARGE SCALE GENOMIC DNA]</scope>
    <source>
        <strain evidence="1 2">JCM 30074</strain>
    </source>
</reference>